<dbReference type="EMBL" id="LAHD01000002">
    <property type="protein sequence ID" value="PHK07226.1"/>
    <property type="molecule type" value="Genomic_DNA"/>
</dbReference>
<dbReference type="RefSeq" id="WP_099065911.1">
    <property type="nucleotide sequence ID" value="NZ_LAHD01000002.1"/>
</dbReference>
<gene>
    <name evidence="2" type="ORF">VF08_01080</name>
</gene>
<accession>A0A9Q6ENR1</accession>
<organism evidence="2 3">
    <name type="scientific">Nostoc linckia z8</name>
    <dbReference type="NCBI Taxonomy" id="1628746"/>
    <lineage>
        <taxon>Bacteria</taxon>
        <taxon>Bacillati</taxon>
        <taxon>Cyanobacteriota</taxon>
        <taxon>Cyanophyceae</taxon>
        <taxon>Nostocales</taxon>
        <taxon>Nostocaceae</taxon>
        <taxon>Nostoc</taxon>
    </lineage>
</organism>
<name>A0A9Q6ENR1_NOSLI</name>
<proteinExistence type="predicted"/>
<evidence type="ECO:0000256" key="1">
    <source>
        <dbReference type="SAM" id="MobiDB-lite"/>
    </source>
</evidence>
<evidence type="ECO:0000313" key="3">
    <source>
        <dbReference type="Proteomes" id="UP000222310"/>
    </source>
</evidence>
<feature type="compositionally biased region" description="Polar residues" evidence="1">
    <location>
        <begin position="25"/>
        <end position="53"/>
    </location>
</feature>
<feature type="compositionally biased region" description="Gly residues" evidence="1">
    <location>
        <begin position="14"/>
        <end position="24"/>
    </location>
</feature>
<protein>
    <submittedName>
        <fullName evidence="2">Uncharacterized protein</fullName>
    </submittedName>
</protein>
<dbReference type="AlphaFoldDB" id="A0A9Q6ENR1"/>
<dbReference type="GeneID" id="57092102"/>
<evidence type="ECO:0000313" key="2">
    <source>
        <dbReference type="EMBL" id="PHK07226.1"/>
    </source>
</evidence>
<reference evidence="2 3" key="1">
    <citation type="submission" date="2015-02" db="EMBL/GenBank/DDBJ databases">
        <title>Nostoc linckia genome annotation.</title>
        <authorList>
            <person name="Zhou Z."/>
        </authorList>
    </citation>
    <scope>NUCLEOTIDE SEQUENCE [LARGE SCALE GENOMIC DNA]</scope>
    <source>
        <strain evidence="3">z8</strain>
    </source>
</reference>
<comment type="caution">
    <text evidence="2">The sequence shown here is derived from an EMBL/GenBank/DDBJ whole genome shotgun (WGS) entry which is preliminary data.</text>
</comment>
<feature type="region of interest" description="Disordered" evidence="1">
    <location>
        <begin position="1"/>
        <end position="56"/>
    </location>
</feature>
<sequence length="155" mass="17290">MKFSRSLNEIRLQKGGGGGGGIGGTSSIPQRQRLNQQQRIANRANKSTWNSPPTEGVSFYKGKRVKGEVTREGKVEWTVDGSTLANSKSKIPTQELKQLKRAWKEYIKSPNSKRELYALVADQDGRGPARVKLYLSLGFKATKERYGTVVSFDNR</sequence>
<dbReference type="Proteomes" id="UP000222310">
    <property type="component" value="Unassembled WGS sequence"/>
</dbReference>